<dbReference type="EMBL" id="QGKX02002183">
    <property type="protein sequence ID" value="KAF3487482.1"/>
    <property type="molecule type" value="Genomic_DNA"/>
</dbReference>
<comment type="caution">
    <text evidence="1">The sequence shown here is derived from an EMBL/GenBank/DDBJ whole genome shotgun (WGS) entry which is preliminary data.</text>
</comment>
<gene>
    <name evidence="1" type="ORF">F2Q69_00054715</name>
</gene>
<dbReference type="Proteomes" id="UP000712600">
    <property type="component" value="Unassembled WGS sequence"/>
</dbReference>
<proteinExistence type="predicted"/>
<sequence length="136" mass="14608">MSPSVARVDDLSLGGSPQRRQTSIAVALLKLKESVSRWVSSKATELSLVASPPIERLGFSCNTQVTCLASIRVTDSRIVDTILVLFLNTISIASASSIMEVPYHEASHASTAPLHYPSTPTPLPLQQLPLIPKPSF</sequence>
<dbReference type="AlphaFoldDB" id="A0A8S9N1B3"/>
<evidence type="ECO:0000313" key="1">
    <source>
        <dbReference type="EMBL" id="KAF3487482.1"/>
    </source>
</evidence>
<accession>A0A8S9N1B3</accession>
<evidence type="ECO:0000313" key="2">
    <source>
        <dbReference type="Proteomes" id="UP000712600"/>
    </source>
</evidence>
<reference evidence="1" key="1">
    <citation type="submission" date="2019-12" db="EMBL/GenBank/DDBJ databases">
        <title>Genome sequencing and annotation of Brassica cretica.</title>
        <authorList>
            <person name="Studholme D.J."/>
            <person name="Sarris P."/>
        </authorList>
    </citation>
    <scope>NUCLEOTIDE SEQUENCE</scope>
    <source>
        <strain evidence="1">PFS-109/04</strain>
        <tissue evidence="1">Leaf</tissue>
    </source>
</reference>
<organism evidence="1 2">
    <name type="scientific">Brassica cretica</name>
    <name type="common">Mustard</name>
    <dbReference type="NCBI Taxonomy" id="69181"/>
    <lineage>
        <taxon>Eukaryota</taxon>
        <taxon>Viridiplantae</taxon>
        <taxon>Streptophyta</taxon>
        <taxon>Embryophyta</taxon>
        <taxon>Tracheophyta</taxon>
        <taxon>Spermatophyta</taxon>
        <taxon>Magnoliopsida</taxon>
        <taxon>eudicotyledons</taxon>
        <taxon>Gunneridae</taxon>
        <taxon>Pentapetalae</taxon>
        <taxon>rosids</taxon>
        <taxon>malvids</taxon>
        <taxon>Brassicales</taxon>
        <taxon>Brassicaceae</taxon>
        <taxon>Brassiceae</taxon>
        <taxon>Brassica</taxon>
    </lineage>
</organism>
<name>A0A8S9N1B3_BRACR</name>
<protein>
    <submittedName>
        <fullName evidence="1">Uncharacterized protein</fullName>
    </submittedName>
</protein>